<evidence type="ECO:0000259" key="1">
    <source>
        <dbReference type="Pfam" id="PF08240"/>
    </source>
</evidence>
<dbReference type="SUPFAM" id="SSF50129">
    <property type="entry name" value="GroES-like"/>
    <property type="match status" value="1"/>
</dbReference>
<dbReference type="InParanoid" id="A0A194XM33"/>
<organism evidence="2 3">
    <name type="scientific">Mollisia scopiformis</name>
    <name type="common">Conifer needle endophyte fungus</name>
    <name type="synonym">Phialocephala scopiformis</name>
    <dbReference type="NCBI Taxonomy" id="149040"/>
    <lineage>
        <taxon>Eukaryota</taxon>
        <taxon>Fungi</taxon>
        <taxon>Dikarya</taxon>
        <taxon>Ascomycota</taxon>
        <taxon>Pezizomycotina</taxon>
        <taxon>Leotiomycetes</taxon>
        <taxon>Helotiales</taxon>
        <taxon>Mollisiaceae</taxon>
        <taxon>Mollisia</taxon>
    </lineage>
</organism>
<dbReference type="Gene3D" id="3.90.180.10">
    <property type="entry name" value="Medium-chain alcohol dehydrogenases, catalytic domain"/>
    <property type="match status" value="1"/>
</dbReference>
<dbReference type="RefSeq" id="XP_018075499.1">
    <property type="nucleotide sequence ID" value="XM_018214362.1"/>
</dbReference>
<evidence type="ECO:0000313" key="2">
    <source>
        <dbReference type="EMBL" id="KUJ21144.1"/>
    </source>
</evidence>
<sequence>MVYPETFSGFQIEDPKKWTEFHLNEFKPKPFGDHDVDIKILACGVCASDLHTISGGWGEQHFPLCVGHGISSLVLRRFLVLERPWRGRLGGHGLVGVQ</sequence>
<dbReference type="Pfam" id="PF08240">
    <property type="entry name" value="ADH_N"/>
    <property type="match status" value="1"/>
</dbReference>
<proteinExistence type="predicted"/>
<accession>A0A194XM33</accession>
<keyword evidence="3" id="KW-1185">Reference proteome</keyword>
<feature type="domain" description="Alcohol dehydrogenase-like N-terminal" evidence="1">
    <location>
        <begin position="32"/>
        <end position="74"/>
    </location>
</feature>
<reference evidence="2 3" key="1">
    <citation type="submission" date="2015-10" db="EMBL/GenBank/DDBJ databases">
        <title>Full genome of DAOMC 229536 Phialocephala scopiformis, a fungal endophyte of spruce producing the potent anti-insectan compound rugulosin.</title>
        <authorList>
            <consortium name="DOE Joint Genome Institute"/>
            <person name="Walker A.K."/>
            <person name="Frasz S.L."/>
            <person name="Seifert K.A."/>
            <person name="Miller J.D."/>
            <person name="Mondo S.J."/>
            <person name="Labutti K."/>
            <person name="Lipzen A."/>
            <person name="Dockter R."/>
            <person name="Kennedy M."/>
            <person name="Grigoriev I.V."/>
            <person name="Spatafora J.W."/>
        </authorList>
    </citation>
    <scope>NUCLEOTIDE SEQUENCE [LARGE SCALE GENOMIC DNA]</scope>
    <source>
        <strain evidence="2 3">CBS 120377</strain>
    </source>
</reference>
<dbReference type="KEGG" id="psco:LY89DRAFT_681750"/>
<dbReference type="AlphaFoldDB" id="A0A194XM33"/>
<dbReference type="InterPro" id="IPR011032">
    <property type="entry name" value="GroES-like_sf"/>
</dbReference>
<dbReference type="EMBL" id="KQ947408">
    <property type="protein sequence ID" value="KUJ21144.1"/>
    <property type="molecule type" value="Genomic_DNA"/>
</dbReference>
<dbReference type="OrthoDB" id="1879366at2759"/>
<dbReference type="InterPro" id="IPR013154">
    <property type="entry name" value="ADH-like_N"/>
</dbReference>
<name>A0A194XM33_MOLSC</name>
<evidence type="ECO:0000313" key="3">
    <source>
        <dbReference type="Proteomes" id="UP000070700"/>
    </source>
</evidence>
<dbReference type="Proteomes" id="UP000070700">
    <property type="component" value="Unassembled WGS sequence"/>
</dbReference>
<dbReference type="GeneID" id="28824088"/>
<protein>
    <recommendedName>
        <fullName evidence="1">Alcohol dehydrogenase-like N-terminal domain-containing protein</fullName>
    </recommendedName>
</protein>
<gene>
    <name evidence="2" type="ORF">LY89DRAFT_681750</name>
</gene>